<dbReference type="AlphaFoldDB" id="A0A433SH62"/>
<dbReference type="InterPro" id="IPR029028">
    <property type="entry name" value="Alpha/beta_knot_MTases"/>
</dbReference>
<organism evidence="4 5">
    <name type="scientific">Saezia sanguinis</name>
    <dbReference type="NCBI Taxonomy" id="1965230"/>
    <lineage>
        <taxon>Bacteria</taxon>
        <taxon>Pseudomonadati</taxon>
        <taxon>Pseudomonadota</taxon>
        <taxon>Betaproteobacteria</taxon>
        <taxon>Burkholderiales</taxon>
        <taxon>Saeziaceae</taxon>
        <taxon>Saezia</taxon>
    </lineage>
</organism>
<dbReference type="EC" id="2.1.1.185" evidence="4"/>
<dbReference type="PANTHER" id="PTHR43191:SF2">
    <property type="entry name" value="RRNA METHYLTRANSFERASE 3, MITOCHONDRIAL"/>
    <property type="match status" value="1"/>
</dbReference>
<proteinExistence type="predicted"/>
<dbReference type="GO" id="GO:0006396">
    <property type="term" value="P:RNA processing"/>
    <property type="evidence" value="ECO:0007669"/>
    <property type="project" value="InterPro"/>
</dbReference>
<dbReference type="PANTHER" id="PTHR43191">
    <property type="entry name" value="RRNA METHYLTRANSFERASE 3"/>
    <property type="match status" value="1"/>
</dbReference>
<evidence type="ECO:0000313" key="5">
    <source>
        <dbReference type="Proteomes" id="UP000286947"/>
    </source>
</evidence>
<sequence>MQPKYISSRQNVLVKQLYRLSQTPSSHQQLEQIWLEGEHLCHAYQNKMGVAKAVVYSQSGYEQQQLAYLGASAQEVYVLSDMLFEQISGLKSAAGIGYLVEPETMKSEVAPYAPTVVLDRLQDPGNIGTILRSAAAFGFKQIIALKGTCGLWAPKVLRAGMGAHFSLQLHEQCSLEQLQHLLKLPLLGTSSHAEKSLQQLQLPWPCAWVVGHEGQGISAELLQHCNQIVRIDQPGGEESFNAAVAASICMYESSKQKQ</sequence>
<dbReference type="EMBL" id="PQSP01000001">
    <property type="protein sequence ID" value="RUS68004.1"/>
    <property type="molecule type" value="Genomic_DNA"/>
</dbReference>
<dbReference type="SUPFAM" id="SSF55315">
    <property type="entry name" value="L30e-like"/>
    <property type="match status" value="1"/>
</dbReference>
<keyword evidence="5" id="KW-1185">Reference proteome</keyword>
<dbReference type="CDD" id="cd18095">
    <property type="entry name" value="SpoU-like_rRNA-MTase"/>
    <property type="match status" value="1"/>
</dbReference>
<dbReference type="OrthoDB" id="9794400at2"/>
<dbReference type="SUPFAM" id="SSF75217">
    <property type="entry name" value="alpha/beta knot"/>
    <property type="match status" value="1"/>
</dbReference>
<name>A0A433SH62_9BURK</name>
<accession>A0A433SH62</accession>
<evidence type="ECO:0000313" key="4">
    <source>
        <dbReference type="EMBL" id="RUS68004.1"/>
    </source>
</evidence>
<dbReference type="Gene3D" id="3.30.1330.30">
    <property type="match status" value="1"/>
</dbReference>
<dbReference type="InterPro" id="IPR001537">
    <property type="entry name" value="SpoU_MeTrfase"/>
</dbReference>
<keyword evidence="1 4" id="KW-0489">Methyltransferase</keyword>
<dbReference type="InterPro" id="IPR029064">
    <property type="entry name" value="Ribosomal_eL30-like_sf"/>
</dbReference>
<keyword evidence="2 4" id="KW-0808">Transferase</keyword>
<dbReference type="Proteomes" id="UP000286947">
    <property type="component" value="Unassembled WGS sequence"/>
</dbReference>
<comment type="caution">
    <text evidence="4">The sequence shown here is derived from an EMBL/GenBank/DDBJ whole genome shotgun (WGS) entry which is preliminary data.</text>
</comment>
<evidence type="ECO:0000256" key="1">
    <source>
        <dbReference type="ARBA" id="ARBA00022603"/>
    </source>
</evidence>
<dbReference type="Gene3D" id="3.40.1280.10">
    <property type="match status" value="1"/>
</dbReference>
<evidence type="ECO:0000256" key="2">
    <source>
        <dbReference type="ARBA" id="ARBA00022679"/>
    </source>
</evidence>
<dbReference type="GO" id="GO:0032259">
    <property type="term" value="P:methylation"/>
    <property type="evidence" value="ECO:0007669"/>
    <property type="project" value="UniProtKB-KW"/>
</dbReference>
<gene>
    <name evidence="4" type="primary">rlmB_1</name>
    <name evidence="4" type="ORF">CUZ56_00487</name>
</gene>
<dbReference type="InterPro" id="IPR051259">
    <property type="entry name" value="rRNA_Methyltransferase"/>
</dbReference>
<dbReference type="GO" id="GO:0003723">
    <property type="term" value="F:RNA binding"/>
    <property type="evidence" value="ECO:0007669"/>
    <property type="project" value="InterPro"/>
</dbReference>
<evidence type="ECO:0000259" key="3">
    <source>
        <dbReference type="Pfam" id="PF00588"/>
    </source>
</evidence>
<reference evidence="4 5" key="1">
    <citation type="submission" date="2018-01" db="EMBL/GenBank/DDBJ databases">
        <title>Saezia sanguinis gen. nov., sp. nov., in the order Burkholderiales isolated from human blood.</title>
        <authorList>
            <person name="Medina-Pascual M.J."/>
            <person name="Valdezate S."/>
            <person name="Monzon S."/>
            <person name="Cuesta I."/>
            <person name="Carrasco G."/>
            <person name="Villalon P."/>
            <person name="Saez-Nieto J.A."/>
        </authorList>
    </citation>
    <scope>NUCLEOTIDE SEQUENCE [LARGE SCALE GENOMIC DNA]</scope>
    <source>
        <strain evidence="4 5">CNM695-12</strain>
    </source>
</reference>
<dbReference type="Pfam" id="PF00588">
    <property type="entry name" value="SpoU_methylase"/>
    <property type="match status" value="1"/>
</dbReference>
<dbReference type="GO" id="GO:0008173">
    <property type="term" value="F:RNA methyltransferase activity"/>
    <property type="evidence" value="ECO:0007669"/>
    <property type="project" value="InterPro"/>
</dbReference>
<feature type="domain" description="tRNA/rRNA methyltransferase SpoU type" evidence="3">
    <location>
        <begin position="115"/>
        <end position="251"/>
    </location>
</feature>
<protein>
    <submittedName>
        <fullName evidence="4">23S rRNA (Guanosine-2'-O-)-methyltransferase RlmB</fullName>
        <ecNumber evidence="4">2.1.1.185</ecNumber>
    </submittedName>
</protein>
<dbReference type="InterPro" id="IPR029026">
    <property type="entry name" value="tRNA_m1G_MTases_N"/>
</dbReference>